<dbReference type="PROSITE" id="PS50931">
    <property type="entry name" value="HTH_LYSR"/>
    <property type="match status" value="1"/>
</dbReference>
<evidence type="ECO:0000313" key="7">
    <source>
        <dbReference type="Proteomes" id="UP000285575"/>
    </source>
</evidence>
<dbReference type="FunFam" id="1.10.10.10:FF:000001">
    <property type="entry name" value="LysR family transcriptional regulator"/>
    <property type="match status" value="1"/>
</dbReference>
<evidence type="ECO:0000256" key="4">
    <source>
        <dbReference type="ARBA" id="ARBA00023163"/>
    </source>
</evidence>
<evidence type="ECO:0000256" key="3">
    <source>
        <dbReference type="ARBA" id="ARBA00023125"/>
    </source>
</evidence>
<protein>
    <submittedName>
        <fullName evidence="6">LysR family transcriptional regulator</fullName>
    </submittedName>
</protein>
<dbReference type="GO" id="GO:0006351">
    <property type="term" value="P:DNA-templated transcription"/>
    <property type="evidence" value="ECO:0007669"/>
    <property type="project" value="TreeGrafter"/>
</dbReference>
<keyword evidence="3" id="KW-0238">DNA-binding</keyword>
<dbReference type="GO" id="GO:0043565">
    <property type="term" value="F:sequence-specific DNA binding"/>
    <property type="evidence" value="ECO:0007669"/>
    <property type="project" value="TreeGrafter"/>
</dbReference>
<dbReference type="InterPro" id="IPR058163">
    <property type="entry name" value="LysR-type_TF_proteobact-type"/>
</dbReference>
<dbReference type="PANTHER" id="PTHR30537:SF3">
    <property type="entry name" value="TRANSCRIPTIONAL REGULATORY PROTEIN"/>
    <property type="match status" value="1"/>
</dbReference>
<feature type="domain" description="HTH lysR-type" evidence="5">
    <location>
        <begin position="12"/>
        <end position="69"/>
    </location>
</feature>
<dbReference type="Gene3D" id="1.10.10.10">
    <property type="entry name" value="Winged helix-like DNA-binding domain superfamily/Winged helix DNA-binding domain"/>
    <property type="match status" value="1"/>
</dbReference>
<dbReference type="PRINTS" id="PR00039">
    <property type="entry name" value="HTHLYSR"/>
</dbReference>
<evidence type="ECO:0000256" key="1">
    <source>
        <dbReference type="ARBA" id="ARBA00009437"/>
    </source>
</evidence>
<dbReference type="InterPro" id="IPR036390">
    <property type="entry name" value="WH_DNA-bd_sf"/>
</dbReference>
<dbReference type="Proteomes" id="UP000285575">
    <property type="component" value="Unassembled WGS sequence"/>
</dbReference>
<name>A0A437RAI3_9BURK</name>
<gene>
    <name evidence="6" type="ORF">EOE66_18615</name>
</gene>
<accession>A0A437RAI3</accession>
<evidence type="ECO:0000313" key="6">
    <source>
        <dbReference type="EMBL" id="RVU43694.1"/>
    </source>
</evidence>
<comment type="caution">
    <text evidence="6">The sequence shown here is derived from an EMBL/GenBank/DDBJ whole genome shotgun (WGS) entry which is preliminary data.</text>
</comment>
<evidence type="ECO:0000256" key="2">
    <source>
        <dbReference type="ARBA" id="ARBA00023015"/>
    </source>
</evidence>
<dbReference type="InterPro" id="IPR000847">
    <property type="entry name" value="LysR_HTH_N"/>
</dbReference>
<sequence>MQTRMDWRAVKFDWNRARAFLVTAEQGSLSAAAKALAVAQPTLGRQVAALERELGLKLFERRGRGLVLTPSGAALVDHVRAMGEAAGRLSLAAAGRADDIQGSVRVSASEVMATYRLPEIVAALGQQFPALSVSIVASNTASDLKGREADIAIRLFEPTQPDLIVKRVGELVAHFYATPSYLKSIGNPSRLADLQHARFIGAEANDGFIALMKAEGLHLSAPNFTLTSDSRIVQWEMVKRGLGITVMPDFVGDAEPRVQRLGVSVDRLRGPMWLVAHGELRGSRRIRTVFDFIAQALAS</sequence>
<dbReference type="PANTHER" id="PTHR30537">
    <property type="entry name" value="HTH-TYPE TRANSCRIPTIONAL REGULATOR"/>
    <property type="match status" value="1"/>
</dbReference>
<dbReference type="SUPFAM" id="SSF46785">
    <property type="entry name" value="Winged helix' DNA-binding domain"/>
    <property type="match status" value="1"/>
</dbReference>
<dbReference type="InterPro" id="IPR036388">
    <property type="entry name" value="WH-like_DNA-bd_sf"/>
</dbReference>
<dbReference type="Gene3D" id="3.40.190.290">
    <property type="match status" value="1"/>
</dbReference>
<reference evidence="6 7" key="1">
    <citation type="submission" date="2019-01" db="EMBL/GenBank/DDBJ databases">
        <authorList>
            <person name="Chen W.-M."/>
        </authorList>
    </citation>
    <scope>NUCLEOTIDE SEQUENCE [LARGE SCALE GENOMIC DNA]</scope>
    <source>
        <strain evidence="6 7">KYPY4</strain>
    </source>
</reference>
<dbReference type="Pfam" id="PF00126">
    <property type="entry name" value="HTH_1"/>
    <property type="match status" value="1"/>
</dbReference>
<dbReference type="SUPFAM" id="SSF53850">
    <property type="entry name" value="Periplasmic binding protein-like II"/>
    <property type="match status" value="1"/>
</dbReference>
<organism evidence="6 7">
    <name type="scientific">Rubrivivax rivuli</name>
    <dbReference type="NCBI Taxonomy" id="1862385"/>
    <lineage>
        <taxon>Bacteria</taxon>
        <taxon>Pseudomonadati</taxon>
        <taxon>Pseudomonadota</taxon>
        <taxon>Betaproteobacteria</taxon>
        <taxon>Burkholderiales</taxon>
        <taxon>Sphaerotilaceae</taxon>
        <taxon>Rubrivivax</taxon>
    </lineage>
</organism>
<dbReference type="Pfam" id="PF03466">
    <property type="entry name" value="LysR_substrate"/>
    <property type="match status" value="1"/>
</dbReference>
<dbReference type="OrthoDB" id="9072091at2"/>
<keyword evidence="4" id="KW-0804">Transcription</keyword>
<keyword evidence="2" id="KW-0805">Transcription regulation</keyword>
<dbReference type="AlphaFoldDB" id="A0A437RAI3"/>
<keyword evidence="7" id="KW-1185">Reference proteome</keyword>
<dbReference type="InterPro" id="IPR005119">
    <property type="entry name" value="LysR_subst-bd"/>
</dbReference>
<evidence type="ECO:0000259" key="5">
    <source>
        <dbReference type="PROSITE" id="PS50931"/>
    </source>
</evidence>
<dbReference type="GO" id="GO:0003700">
    <property type="term" value="F:DNA-binding transcription factor activity"/>
    <property type="evidence" value="ECO:0007669"/>
    <property type="project" value="InterPro"/>
</dbReference>
<dbReference type="EMBL" id="SACR01000006">
    <property type="protein sequence ID" value="RVU43694.1"/>
    <property type="molecule type" value="Genomic_DNA"/>
</dbReference>
<proteinExistence type="inferred from homology"/>
<comment type="similarity">
    <text evidence="1">Belongs to the LysR transcriptional regulatory family.</text>
</comment>